<protein>
    <recommendedName>
        <fullName evidence="1">DNA polymerase III subunit psi</fullName>
    </recommendedName>
</protein>
<evidence type="ECO:0000313" key="3">
    <source>
        <dbReference type="Proteomes" id="UP000838748"/>
    </source>
</evidence>
<keyword evidence="1" id="KW-0239">DNA-directed DNA polymerase</keyword>
<dbReference type="Pfam" id="PF03603">
    <property type="entry name" value="DNA_III_psi"/>
    <property type="match status" value="1"/>
</dbReference>
<evidence type="ECO:0000256" key="1">
    <source>
        <dbReference type="PIRNR" id="PIRNR029225"/>
    </source>
</evidence>
<comment type="function">
    <text evidence="1">Part of the beta sliding clamp loading complex, which hydrolyzes ATP to load the beta clamp onto primed DNA to form the DNA replication pre-initiation complex. DNA polymerase III is a complex, multichain enzyme responsible for most of the replicative synthesis in bacteria. This DNA polymerase also exhibits 3' to 5' exonuclease activity.</text>
</comment>
<gene>
    <name evidence="2" type="primary">holD</name>
    <name evidence="2" type="ORF">VMF7928_01665</name>
</gene>
<comment type="caution">
    <text evidence="2">The sequence shown here is derived from an EMBL/GenBank/DDBJ whole genome shotgun (WGS) entry which is preliminary data.</text>
</comment>
<dbReference type="EMBL" id="CAKLDM010000002">
    <property type="protein sequence ID" value="CAH0538786.1"/>
    <property type="molecule type" value="Genomic_DNA"/>
</dbReference>
<accession>A0ABN8E430</accession>
<proteinExistence type="predicted"/>
<reference evidence="2" key="1">
    <citation type="submission" date="2021-11" db="EMBL/GenBank/DDBJ databases">
        <authorList>
            <person name="Rodrigo-Torres L."/>
            <person name="Arahal R. D."/>
            <person name="Lucena T."/>
        </authorList>
    </citation>
    <scope>NUCLEOTIDE SEQUENCE</scope>
    <source>
        <strain evidence="2">CECT 7928</strain>
    </source>
</reference>
<keyword evidence="1 2" id="KW-0808">Transferase</keyword>
<sequence>MSENPTTSRNSQYLNEMGISEWYLKQPELLQGVCANKAELPKACRLLLVSPLLPSGSVASMFEKVLKSMRLELSQSRHILPHQLDSFHLKGIEWIWFAGCDVNEAVKTRVLSSPVLSEVADNTQLKRQLWQQICSYEE</sequence>
<keyword evidence="1 2" id="KW-0548">Nucleotidyltransferase</keyword>
<name>A0ABN8E430_9VIBR</name>
<keyword evidence="3" id="KW-1185">Reference proteome</keyword>
<dbReference type="PIRSF" id="PIRSF029225">
    <property type="entry name" value="DNA_pol_III_psi"/>
    <property type="match status" value="1"/>
</dbReference>
<keyword evidence="1" id="KW-0235">DNA replication</keyword>
<organism evidence="2 3">
    <name type="scientific">Vibrio marisflavi CECT 7928</name>
    <dbReference type="NCBI Taxonomy" id="634439"/>
    <lineage>
        <taxon>Bacteria</taxon>
        <taxon>Pseudomonadati</taxon>
        <taxon>Pseudomonadota</taxon>
        <taxon>Gammaproteobacteria</taxon>
        <taxon>Vibrionales</taxon>
        <taxon>Vibrionaceae</taxon>
        <taxon>Vibrio</taxon>
    </lineage>
</organism>
<dbReference type="GO" id="GO:0003887">
    <property type="term" value="F:DNA-directed DNA polymerase activity"/>
    <property type="evidence" value="ECO:0007669"/>
    <property type="project" value="UniProtKB-EC"/>
</dbReference>
<evidence type="ECO:0000313" key="2">
    <source>
        <dbReference type="EMBL" id="CAH0538786.1"/>
    </source>
</evidence>
<dbReference type="SUPFAM" id="SSF102220">
    <property type="entry name" value="DNA polymerase III psi subunit"/>
    <property type="match status" value="1"/>
</dbReference>
<dbReference type="InterPro" id="IPR004615">
    <property type="entry name" value="DNA_pol_III_psi"/>
</dbReference>
<dbReference type="Proteomes" id="UP000838748">
    <property type="component" value="Unassembled WGS sequence"/>
</dbReference>
<dbReference type="InterPro" id="IPR036654">
    <property type="entry name" value="DNA_pol_III_psi_sf"/>
</dbReference>
<dbReference type="RefSeq" id="WP_237361005.1">
    <property type="nucleotide sequence ID" value="NZ_CAKLDM010000002.1"/>
</dbReference>
<dbReference type="Gene3D" id="3.40.50.10220">
    <property type="entry name" value="DNA polymerase III, psi subunit"/>
    <property type="match status" value="1"/>
</dbReference>